<organism evidence="2 3">
    <name type="scientific">Phyllotreta striolata</name>
    <name type="common">Striped flea beetle</name>
    <name type="synonym">Crioceris striolata</name>
    <dbReference type="NCBI Taxonomy" id="444603"/>
    <lineage>
        <taxon>Eukaryota</taxon>
        <taxon>Metazoa</taxon>
        <taxon>Ecdysozoa</taxon>
        <taxon>Arthropoda</taxon>
        <taxon>Hexapoda</taxon>
        <taxon>Insecta</taxon>
        <taxon>Pterygota</taxon>
        <taxon>Neoptera</taxon>
        <taxon>Endopterygota</taxon>
        <taxon>Coleoptera</taxon>
        <taxon>Polyphaga</taxon>
        <taxon>Cucujiformia</taxon>
        <taxon>Chrysomeloidea</taxon>
        <taxon>Chrysomelidae</taxon>
        <taxon>Galerucinae</taxon>
        <taxon>Alticini</taxon>
        <taxon>Phyllotreta</taxon>
    </lineage>
</organism>
<gene>
    <name evidence="2" type="ORF">PHYEVI_LOCUS11809</name>
</gene>
<dbReference type="Proteomes" id="UP001153712">
    <property type="component" value="Unassembled WGS sequence"/>
</dbReference>
<feature type="compositionally biased region" description="Basic and acidic residues" evidence="1">
    <location>
        <begin position="1"/>
        <end position="10"/>
    </location>
</feature>
<protein>
    <submittedName>
        <fullName evidence="2">Uncharacterized protein</fullName>
    </submittedName>
</protein>
<keyword evidence="3" id="KW-1185">Reference proteome</keyword>
<name>A0A9P0GS23_PHYSR</name>
<evidence type="ECO:0000256" key="1">
    <source>
        <dbReference type="SAM" id="MobiDB-lite"/>
    </source>
</evidence>
<accession>A0A9P0GS23</accession>
<feature type="compositionally biased region" description="Basic and acidic residues" evidence="1">
    <location>
        <begin position="217"/>
        <end position="228"/>
    </location>
</feature>
<feature type="compositionally biased region" description="Basic and acidic residues" evidence="1">
    <location>
        <begin position="78"/>
        <end position="97"/>
    </location>
</feature>
<evidence type="ECO:0000313" key="3">
    <source>
        <dbReference type="Proteomes" id="UP001153712"/>
    </source>
</evidence>
<comment type="caution">
    <text evidence="2">The sequence shown here is derived from an EMBL/GenBank/DDBJ whole genome shotgun (WGS) entry which is preliminary data.</text>
</comment>
<dbReference type="AlphaFoldDB" id="A0A9P0GS23"/>
<evidence type="ECO:0000313" key="2">
    <source>
        <dbReference type="EMBL" id="CAH1188752.1"/>
    </source>
</evidence>
<dbReference type="EMBL" id="CAKJVH030000003">
    <property type="protein sequence ID" value="CAH1188752.1"/>
    <property type="molecule type" value="Genomic_DNA"/>
</dbReference>
<feature type="region of interest" description="Disordered" evidence="1">
    <location>
        <begin position="186"/>
        <end position="228"/>
    </location>
</feature>
<feature type="region of interest" description="Disordered" evidence="1">
    <location>
        <begin position="161"/>
        <end position="180"/>
    </location>
</feature>
<feature type="compositionally biased region" description="Basic and acidic residues" evidence="1">
    <location>
        <begin position="163"/>
        <end position="180"/>
    </location>
</feature>
<feature type="region of interest" description="Disordered" evidence="1">
    <location>
        <begin position="1"/>
        <end position="26"/>
    </location>
</feature>
<sequence length="372" mass="43332">MDVGEKRRTIGIDTQISLDEGGDLPTPRTIEGFSDEQPFESEIYKLVEQEPREGSMINILLSDDEEENKFKGKRGKRQREVYTPEEEKKRRKEEETVEQKRINRLLGKITEGIAELKALVRQNVNTKREIKDKAEDLDTLARWLSQDISIRRNSLRRSPVCVEKTKGDRGETPTRKLNEKEKEAIIMQDSEESTNLQEKVGSAGKRKKSEMDSPPESGDRAKREKSDEEMMIKSMLRVMKTAKRLKEMIAKTTNTRGDIRQASKDLDYHVDKLSVDLEGWQTNKRVSPRKPVERKEIGTQTEEEYKDTREIGIQACTEMFRSVRMVREWASPDRHHATTRSLQWRGRLKTRPLLLLRNMLVLEHLKTKAKND</sequence>
<proteinExistence type="predicted"/>
<reference evidence="2" key="1">
    <citation type="submission" date="2022-01" db="EMBL/GenBank/DDBJ databases">
        <authorList>
            <person name="King R."/>
        </authorList>
    </citation>
    <scope>NUCLEOTIDE SEQUENCE</scope>
</reference>
<feature type="region of interest" description="Disordered" evidence="1">
    <location>
        <begin position="60"/>
        <end position="97"/>
    </location>
</feature>